<protein>
    <submittedName>
        <fullName evidence="1">Uncharacterized protein</fullName>
    </submittedName>
</protein>
<evidence type="ECO:0000313" key="2">
    <source>
        <dbReference type="Proteomes" id="UP000551758"/>
    </source>
</evidence>
<dbReference type="AlphaFoldDB" id="A0A7J7EQZ0"/>
<name>A0A7J7EQZ0_DICBM</name>
<proteinExistence type="predicted"/>
<gene>
    <name evidence="1" type="ORF">HPG69_019800</name>
</gene>
<comment type="caution">
    <text evidence="1">The sequence shown here is derived from an EMBL/GenBank/DDBJ whole genome shotgun (WGS) entry which is preliminary data.</text>
</comment>
<organism evidence="1 2">
    <name type="scientific">Diceros bicornis minor</name>
    <name type="common">South-central black rhinoceros</name>
    <dbReference type="NCBI Taxonomy" id="77932"/>
    <lineage>
        <taxon>Eukaryota</taxon>
        <taxon>Metazoa</taxon>
        <taxon>Chordata</taxon>
        <taxon>Craniata</taxon>
        <taxon>Vertebrata</taxon>
        <taxon>Euteleostomi</taxon>
        <taxon>Mammalia</taxon>
        <taxon>Eutheria</taxon>
        <taxon>Laurasiatheria</taxon>
        <taxon>Perissodactyla</taxon>
        <taxon>Rhinocerotidae</taxon>
        <taxon>Diceros</taxon>
    </lineage>
</organism>
<sequence length="97" mass="11561">MWKPLRLARVKSRSLLQMFAKELYLKRRGDSVFWLTNIVVFTRENNEYDRKNKDSSLYPNIWNTSAFINKRSNMIVSKSRLHTWVHSTSPCKMPPSL</sequence>
<evidence type="ECO:0000313" key="1">
    <source>
        <dbReference type="EMBL" id="KAF5917994.1"/>
    </source>
</evidence>
<keyword evidence="2" id="KW-1185">Reference proteome</keyword>
<dbReference type="EMBL" id="JACDTQ010002496">
    <property type="protein sequence ID" value="KAF5917994.1"/>
    <property type="molecule type" value="Genomic_DNA"/>
</dbReference>
<reference evidence="1 2" key="1">
    <citation type="journal article" date="2020" name="Mol. Biol. Evol.">
        <title>Interspecific Gene Flow and the Evolution of Specialization in Black and White Rhinoceros.</title>
        <authorList>
            <person name="Moodley Y."/>
            <person name="Westbury M.V."/>
            <person name="Russo I.M."/>
            <person name="Gopalakrishnan S."/>
            <person name="Rakotoarivelo A."/>
            <person name="Olsen R.A."/>
            <person name="Prost S."/>
            <person name="Tunstall T."/>
            <person name="Ryder O.A."/>
            <person name="Dalen L."/>
            <person name="Bruford M.W."/>
        </authorList>
    </citation>
    <scope>NUCLEOTIDE SEQUENCE [LARGE SCALE GENOMIC DNA]</scope>
    <source>
        <strain evidence="1">SBR-YM</strain>
        <tissue evidence="1">Skin</tissue>
    </source>
</reference>
<dbReference type="Proteomes" id="UP000551758">
    <property type="component" value="Unassembled WGS sequence"/>
</dbReference>
<accession>A0A7J7EQZ0</accession>